<dbReference type="InterPro" id="IPR000905">
    <property type="entry name" value="Gcp-like_dom"/>
</dbReference>
<dbReference type="AlphaFoldDB" id="A0A451D8S6"/>
<evidence type="ECO:0000313" key="5">
    <source>
        <dbReference type="EMBL" id="VFP82218.1"/>
    </source>
</evidence>
<evidence type="ECO:0000256" key="3">
    <source>
        <dbReference type="ARBA" id="ARBA00032446"/>
    </source>
</evidence>
<feature type="domain" description="Gcp-like" evidence="4">
    <location>
        <begin position="28"/>
        <end position="130"/>
    </location>
</feature>
<dbReference type="EMBL" id="LR217713">
    <property type="protein sequence ID" value="VFP82218.1"/>
    <property type="molecule type" value="Genomic_DNA"/>
</dbReference>
<dbReference type="InterPro" id="IPR022496">
    <property type="entry name" value="T6A_TsaB"/>
</dbReference>
<evidence type="ECO:0000313" key="6">
    <source>
        <dbReference type="Proteomes" id="UP000294441"/>
    </source>
</evidence>
<dbReference type="Pfam" id="PF00814">
    <property type="entry name" value="TsaD"/>
    <property type="match status" value="1"/>
</dbReference>
<dbReference type="NCBIfam" id="TIGR03725">
    <property type="entry name" value="T6A_YeaZ"/>
    <property type="match status" value="1"/>
</dbReference>
<accession>A0A451D8S6</accession>
<sequence>MRILALETTAEACSVALLNNKNERFYFEQTSEKHAQRILPLIQKLLQHEQITLKQINAIAFSCGPGNFTGLRVGTSIAQGLALGSQIPLIGISTLNIMAERAWRELGAQRVLVAMNARLGEIYWAEYQRNLHGSWLGKHTESILDIETILNRMTNLTEKWICVGSEWIQRSELIKLSLINLIKTTIVLPHAKDILPLALKILSKGVHSKVEDVAPTYLRSTEIYNKMIRIPSLK</sequence>
<dbReference type="CDD" id="cd24032">
    <property type="entry name" value="ASKHA_NBD_TsaB"/>
    <property type="match status" value="1"/>
</dbReference>
<evidence type="ECO:0000259" key="4">
    <source>
        <dbReference type="Pfam" id="PF00814"/>
    </source>
</evidence>
<evidence type="ECO:0000256" key="1">
    <source>
        <dbReference type="ARBA" id="ARBA00010493"/>
    </source>
</evidence>
<dbReference type="InterPro" id="IPR043129">
    <property type="entry name" value="ATPase_NBD"/>
</dbReference>
<dbReference type="RefSeq" id="WP_157992810.1">
    <property type="nucleotide sequence ID" value="NZ_LR217713.1"/>
</dbReference>
<dbReference type="OrthoDB" id="9809995at2"/>
<dbReference type="Proteomes" id="UP000294441">
    <property type="component" value="Chromosome 1"/>
</dbReference>
<dbReference type="PANTHER" id="PTHR11735:SF11">
    <property type="entry name" value="TRNA THREONYLCARBAMOYLADENOSINE BIOSYNTHESIS PROTEIN TSAB"/>
    <property type="match status" value="1"/>
</dbReference>
<proteinExistence type="inferred from homology"/>
<dbReference type="SUPFAM" id="SSF53067">
    <property type="entry name" value="Actin-like ATPase domain"/>
    <property type="match status" value="2"/>
</dbReference>
<comment type="similarity">
    <text evidence="1">Belongs to the KAE1 / TsaD family. TsaB subfamily.</text>
</comment>
<organism evidence="5 6">
    <name type="scientific">Candidatus Erwinia haradaeae</name>
    <dbReference type="NCBI Taxonomy" id="1922217"/>
    <lineage>
        <taxon>Bacteria</taxon>
        <taxon>Pseudomonadati</taxon>
        <taxon>Pseudomonadota</taxon>
        <taxon>Gammaproteobacteria</taxon>
        <taxon>Enterobacterales</taxon>
        <taxon>Erwiniaceae</taxon>
        <taxon>Erwinia</taxon>
    </lineage>
</organism>
<protein>
    <recommendedName>
        <fullName evidence="2">tRNA threonylcarbamoyladenosine biosynthesis protein TsaB</fullName>
    </recommendedName>
    <alternativeName>
        <fullName evidence="3">t(6)A37 threonylcarbamoyladenosine biosynthesis protein TsaB</fullName>
    </alternativeName>
</protein>
<dbReference type="PANTHER" id="PTHR11735">
    <property type="entry name" value="TRNA N6-ADENOSINE THREONYLCARBAMOYLTRANSFERASE"/>
    <property type="match status" value="1"/>
</dbReference>
<evidence type="ECO:0000256" key="2">
    <source>
        <dbReference type="ARBA" id="ARBA00019012"/>
    </source>
</evidence>
<dbReference type="GO" id="GO:0005829">
    <property type="term" value="C:cytosol"/>
    <property type="evidence" value="ECO:0007669"/>
    <property type="project" value="TreeGrafter"/>
</dbReference>
<reference evidence="5 6" key="1">
    <citation type="submission" date="2019-02" db="EMBL/GenBank/DDBJ databases">
        <authorList>
            <person name="Manzano-Marin A."/>
            <person name="Manzano-Marin A."/>
        </authorList>
    </citation>
    <scope>NUCLEOTIDE SEQUENCE [LARGE SCALE GENOMIC DNA]</scope>
    <source>
        <strain evidence="5 6">ErCicurvipes</strain>
    </source>
</reference>
<dbReference type="GO" id="GO:0002949">
    <property type="term" value="P:tRNA threonylcarbamoyladenosine modification"/>
    <property type="evidence" value="ECO:0007669"/>
    <property type="project" value="InterPro"/>
</dbReference>
<dbReference type="GeneID" id="66304852"/>
<name>A0A451D8S6_9GAMM</name>
<dbReference type="Gene3D" id="3.30.420.40">
    <property type="match status" value="2"/>
</dbReference>
<gene>
    <name evidence="5" type="primary">tsaB</name>
    <name evidence="5" type="ORF">ERCICURV3402_577</name>
</gene>